<dbReference type="AlphaFoldDB" id="A0A1I2K194"/>
<evidence type="ECO:0000256" key="3">
    <source>
        <dbReference type="ARBA" id="ARBA00023239"/>
    </source>
</evidence>
<dbReference type="RefSeq" id="WP_093302076.1">
    <property type="nucleotide sequence ID" value="NZ_FOOH01000001.1"/>
</dbReference>
<evidence type="ECO:0000256" key="4">
    <source>
        <dbReference type="ARBA" id="ARBA00023277"/>
    </source>
</evidence>
<dbReference type="Pfam" id="PF00701">
    <property type="entry name" value="DHDPS"/>
    <property type="match status" value="1"/>
</dbReference>
<dbReference type="InterPro" id="IPR002220">
    <property type="entry name" value="DapA-like"/>
</dbReference>
<dbReference type="InterPro" id="IPR013785">
    <property type="entry name" value="Aldolase_TIM"/>
</dbReference>
<dbReference type="Gene3D" id="3.20.20.70">
    <property type="entry name" value="Aldolase class I"/>
    <property type="match status" value="1"/>
</dbReference>
<dbReference type="PANTHER" id="PTHR12128">
    <property type="entry name" value="DIHYDRODIPICOLINATE SYNTHASE"/>
    <property type="match status" value="1"/>
</dbReference>
<accession>A0A1I2K194</accession>
<keyword evidence="3 5" id="KW-0456">Lyase</keyword>
<evidence type="ECO:0000256" key="2">
    <source>
        <dbReference type="ARBA" id="ARBA00022490"/>
    </source>
</evidence>
<gene>
    <name evidence="8" type="ORF">SAMN04488033_101169</name>
</gene>
<feature type="binding site" evidence="7">
    <location>
        <position position="204"/>
    </location>
    <ligand>
        <name>pyruvate</name>
        <dbReference type="ChEBI" id="CHEBI:15361"/>
    </ligand>
</feature>
<dbReference type="GO" id="GO:0016829">
    <property type="term" value="F:lyase activity"/>
    <property type="evidence" value="ECO:0007669"/>
    <property type="project" value="UniProtKB-KW"/>
</dbReference>
<dbReference type="SUPFAM" id="SSF51569">
    <property type="entry name" value="Aldolase"/>
    <property type="match status" value="1"/>
</dbReference>
<dbReference type="EMBL" id="FOOH01000001">
    <property type="protein sequence ID" value="SFF58977.1"/>
    <property type="molecule type" value="Genomic_DNA"/>
</dbReference>
<organism evidence="8 9">
    <name type="scientific">Salegentibacter agarivorans</name>
    <dbReference type="NCBI Taxonomy" id="345907"/>
    <lineage>
        <taxon>Bacteria</taxon>
        <taxon>Pseudomonadati</taxon>
        <taxon>Bacteroidota</taxon>
        <taxon>Flavobacteriia</taxon>
        <taxon>Flavobacteriales</taxon>
        <taxon>Flavobacteriaceae</taxon>
        <taxon>Salegentibacter</taxon>
    </lineage>
</organism>
<evidence type="ECO:0000313" key="8">
    <source>
        <dbReference type="EMBL" id="SFF58977.1"/>
    </source>
</evidence>
<keyword evidence="9" id="KW-1185">Reference proteome</keyword>
<dbReference type="Proteomes" id="UP000199116">
    <property type="component" value="Unassembled WGS sequence"/>
</dbReference>
<feature type="active site" description="Proton donor/acceptor" evidence="6">
    <location>
        <position position="133"/>
    </location>
</feature>
<evidence type="ECO:0000256" key="1">
    <source>
        <dbReference type="ARBA" id="ARBA00004496"/>
    </source>
</evidence>
<name>A0A1I2K194_9FLAO</name>
<keyword evidence="2" id="KW-0963">Cytoplasm</keyword>
<dbReference type="PANTHER" id="PTHR12128:SF21">
    <property type="entry name" value="N-ACETYLNEURAMINATE LYASE"/>
    <property type="match status" value="1"/>
</dbReference>
<evidence type="ECO:0000313" key="9">
    <source>
        <dbReference type="Proteomes" id="UP000199116"/>
    </source>
</evidence>
<proteinExistence type="inferred from homology"/>
<comment type="subcellular location">
    <subcellularLocation>
        <location evidence="1">Cytoplasm</location>
    </subcellularLocation>
</comment>
<comment type="similarity">
    <text evidence="5">Belongs to the DapA family.</text>
</comment>
<feature type="binding site" evidence="7">
    <location>
        <position position="44"/>
    </location>
    <ligand>
        <name>pyruvate</name>
        <dbReference type="ChEBI" id="CHEBI:15361"/>
    </ligand>
</feature>
<dbReference type="PRINTS" id="PR00146">
    <property type="entry name" value="DHPICSNTHASE"/>
</dbReference>
<dbReference type="SMART" id="SM01130">
    <property type="entry name" value="DHDPS"/>
    <property type="match status" value="1"/>
</dbReference>
<protein>
    <submittedName>
        <fullName evidence="8">N-acetylneuraminate lyase</fullName>
    </submittedName>
</protein>
<evidence type="ECO:0000256" key="6">
    <source>
        <dbReference type="PIRSR" id="PIRSR001365-1"/>
    </source>
</evidence>
<dbReference type="PIRSF" id="PIRSF001365">
    <property type="entry name" value="DHDPS"/>
    <property type="match status" value="1"/>
</dbReference>
<evidence type="ECO:0000256" key="5">
    <source>
        <dbReference type="PIRNR" id="PIRNR001365"/>
    </source>
</evidence>
<feature type="active site" description="Schiff-base intermediate with substrate" evidence="6">
    <location>
        <position position="163"/>
    </location>
</feature>
<dbReference type="GO" id="GO:0005737">
    <property type="term" value="C:cytoplasm"/>
    <property type="evidence" value="ECO:0007669"/>
    <property type="project" value="UniProtKB-SubCell"/>
</dbReference>
<keyword evidence="4" id="KW-0119">Carbohydrate metabolism</keyword>
<evidence type="ECO:0000256" key="7">
    <source>
        <dbReference type="PIRSR" id="PIRSR001365-2"/>
    </source>
</evidence>
<reference evidence="9" key="1">
    <citation type="submission" date="2016-10" db="EMBL/GenBank/DDBJ databases">
        <authorList>
            <person name="Varghese N."/>
            <person name="Submissions S."/>
        </authorList>
    </citation>
    <scope>NUCLEOTIDE SEQUENCE [LARGE SCALE GENOMIC DNA]</scope>
    <source>
        <strain evidence="9">DSM 23515</strain>
    </source>
</reference>
<sequence length="298" mass="32923">MKNLFAATYAPMKDDWSINPGMVGSYADFLKRNKLSGVFINGSTGDFVSLTTNERTELLEAWADHKSNGLYLINHVGSNSLKEAEILAASSVGRADAVAAIAPFYFTPSNIQQLIDYCKSIALKAKDLPFYYYHLPVLTGVNFPMLSFAEKAKGQIPNFAGIKFTENNLVEFQKTSLGHPDLDIFFGVDEAFYSSLGLQAGGWVGSTYNHLSPLFYKIKEEFDKGNLQKAAQLQSFVAKFVETLSSYGSFNGSGKSFMKKLGIDCGPSRYPHPTLKDSEIKNAFETFENIGLSEYFSS</sequence>